<proteinExistence type="predicted"/>
<dbReference type="EMBL" id="JASGXD010000019">
    <property type="protein sequence ID" value="KAK6000068.1"/>
    <property type="molecule type" value="Genomic_DNA"/>
</dbReference>
<feature type="coiled-coil region" evidence="1">
    <location>
        <begin position="24"/>
        <end position="72"/>
    </location>
</feature>
<organism evidence="2 3">
    <name type="scientific">Aureobasidium pullulans</name>
    <name type="common">Black yeast</name>
    <name type="synonym">Pullularia pullulans</name>
    <dbReference type="NCBI Taxonomy" id="5580"/>
    <lineage>
        <taxon>Eukaryota</taxon>
        <taxon>Fungi</taxon>
        <taxon>Dikarya</taxon>
        <taxon>Ascomycota</taxon>
        <taxon>Pezizomycotina</taxon>
        <taxon>Dothideomycetes</taxon>
        <taxon>Dothideomycetidae</taxon>
        <taxon>Dothideales</taxon>
        <taxon>Saccotheciaceae</taxon>
        <taxon>Aureobasidium</taxon>
    </lineage>
</organism>
<name>A0ABR0T6L1_AURPU</name>
<evidence type="ECO:0000313" key="3">
    <source>
        <dbReference type="Proteomes" id="UP001341245"/>
    </source>
</evidence>
<protein>
    <submittedName>
        <fullName evidence="2">Uncharacterized protein</fullName>
    </submittedName>
</protein>
<accession>A0ABR0T6L1</accession>
<sequence>MSSSGKSSQADPLSPKPKYYALLITEYQRQAEVQRKDIEKLDKKFEALSEEAKKTKQTVKELQNRIAEAESALR</sequence>
<gene>
    <name evidence="2" type="ORF">QM012_004056</name>
</gene>
<keyword evidence="3" id="KW-1185">Reference proteome</keyword>
<evidence type="ECO:0000256" key="1">
    <source>
        <dbReference type="SAM" id="Coils"/>
    </source>
</evidence>
<keyword evidence="1" id="KW-0175">Coiled coil</keyword>
<reference evidence="2 3" key="1">
    <citation type="submission" date="2023-11" db="EMBL/GenBank/DDBJ databases">
        <title>Draft genome sequence and annotation of the polyextremotolerant black yeast-like fungus Aureobasidium pullulans NRRL 62042.</title>
        <authorList>
            <person name="Dielentheis-Frenken M.R.E."/>
            <person name="Wibberg D."/>
            <person name="Blank L.M."/>
            <person name="Tiso T."/>
        </authorList>
    </citation>
    <scope>NUCLEOTIDE SEQUENCE [LARGE SCALE GENOMIC DNA]</scope>
    <source>
        <strain evidence="2 3">NRRL 62042</strain>
    </source>
</reference>
<evidence type="ECO:0000313" key="2">
    <source>
        <dbReference type="EMBL" id="KAK6000068.1"/>
    </source>
</evidence>
<dbReference type="Proteomes" id="UP001341245">
    <property type="component" value="Unassembled WGS sequence"/>
</dbReference>
<comment type="caution">
    <text evidence="2">The sequence shown here is derived from an EMBL/GenBank/DDBJ whole genome shotgun (WGS) entry which is preliminary data.</text>
</comment>